<dbReference type="PANTHER" id="PTHR24064">
    <property type="entry name" value="SOLUTE CARRIER FAMILY 22 MEMBER"/>
    <property type="match status" value="1"/>
</dbReference>
<reference evidence="6" key="1">
    <citation type="submission" date="2020-11" db="EMBL/GenBank/DDBJ databases">
        <authorList>
            <person name="Tran Van P."/>
        </authorList>
    </citation>
    <scope>NUCLEOTIDE SEQUENCE</scope>
</reference>
<evidence type="ECO:0000313" key="7">
    <source>
        <dbReference type="Proteomes" id="UP000728032"/>
    </source>
</evidence>
<evidence type="ECO:0008006" key="8">
    <source>
        <dbReference type="Google" id="ProtNLM"/>
    </source>
</evidence>
<evidence type="ECO:0000256" key="4">
    <source>
        <dbReference type="ARBA" id="ARBA00023136"/>
    </source>
</evidence>
<protein>
    <recommendedName>
        <fullName evidence="8">Major facilitator superfamily (MFS) profile domain-containing protein</fullName>
    </recommendedName>
</protein>
<dbReference type="InterPro" id="IPR036259">
    <property type="entry name" value="MFS_trans_sf"/>
</dbReference>
<dbReference type="OrthoDB" id="6412567at2759"/>
<evidence type="ECO:0000256" key="5">
    <source>
        <dbReference type="SAM" id="Phobius"/>
    </source>
</evidence>
<gene>
    <name evidence="6" type="ORF">ONB1V03_LOCUS21292</name>
</gene>
<dbReference type="AlphaFoldDB" id="A0A7R9QZX1"/>
<feature type="transmembrane region" description="Helical" evidence="5">
    <location>
        <begin position="29"/>
        <end position="45"/>
    </location>
</feature>
<dbReference type="Pfam" id="PF00083">
    <property type="entry name" value="Sugar_tr"/>
    <property type="match status" value="1"/>
</dbReference>
<dbReference type="SUPFAM" id="SSF103473">
    <property type="entry name" value="MFS general substrate transporter"/>
    <property type="match status" value="1"/>
</dbReference>
<comment type="subcellular location">
    <subcellularLocation>
        <location evidence="1">Membrane</location>
        <topology evidence="1">Multi-pass membrane protein</topology>
    </subcellularLocation>
</comment>
<keyword evidence="2 5" id="KW-0812">Transmembrane</keyword>
<evidence type="ECO:0000256" key="2">
    <source>
        <dbReference type="ARBA" id="ARBA00022692"/>
    </source>
</evidence>
<feature type="transmembrane region" description="Helical" evidence="5">
    <location>
        <begin position="173"/>
        <end position="193"/>
    </location>
</feature>
<keyword evidence="3 5" id="KW-1133">Transmembrane helix</keyword>
<feature type="transmembrane region" description="Helical" evidence="5">
    <location>
        <begin position="150"/>
        <end position="167"/>
    </location>
</feature>
<dbReference type="EMBL" id="CAJPVJ010040621">
    <property type="protein sequence ID" value="CAG2181871.1"/>
    <property type="molecule type" value="Genomic_DNA"/>
</dbReference>
<keyword evidence="4 5" id="KW-0472">Membrane</keyword>
<proteinExistence type="predicted"/>
<feature type="transmembrane region" description="Helical" evidence="5">
    <location>
        <begin position="119"/>
        <end position="143"/>
    </location>
</feature>
<accession>A0A7R9QZX1</accession>
<sequence>MLSGIGWVLGCIVIPGTAFWLRDFRYMNWIALLPIGFLMLWFYFIPESPRWLITNGRISEGKEVLRNIVKQNGLSDQDFDQKFAEFTKHLLRNEESEKSTKTYTVLDLLKTSNLRKYTLIFWFSWIVVGVVELPSAFISITALRYIGRRTALIIFLIIIAVSSLAIIPTTDSTLKVTFALIGKFAVGALWWIYEVYVP</sequence>
<dbReference type="Gene3D" id="1.20.1250.20">
    <property type="entry name" value="MFS general substrate transporter like domains"/>
    <property type="match status" value="1"/>
</dbReference>
<evidence type="ECO:0000313" key="6">
    <source>
        <dbReference type="EMBL" id="CAD7664734.1"/>
    </source>
</evidence>
<keyword evidence="7" id="KW-1185">Reference proteome</keyword>
<evidence type="ECO:0000256" key="3">
    <source>
        <dbReference type="ARBA" id="ARBA00022989"/>
    </source>
</evidence>
<feature type="transmembrane region" description="Helical" evidence="5">
    <location>
        <begin position="6"/>
        <end position="22"/>
    </location>
</feature>
<feature type="non-terminal residue" evidence="6">
    <location>
        <position position="198"/>
    </location>
</feature>
<organism evidence="6">
    <name type="scientific">Oppiella nova</name>
    <dbReference type="NCBI Taxonomy" id="334625"/>
    <lineage>
        <taxon>Eukaryota</taxon>
        <taxon>Metazoa</taxon>
        <taxon>Ecdysozoa</taxon>
        <taxon>Arthropoda</taxon>
        <taxon>Chelicerata</taxon>
        <taxon>Arachnida</taxon>
        <taxon>Acari</taxon>
        <taxon>Acariformes</taxon>
        <taxon>Sarcoptiformes</taxon>
        <taxon>Oribatida</taxon>
        <taxon>Brachypylina</taxon>
        <taxon>Oppioidea</taxon>
        <taxon>Oppiidae</taxon>
        <taxon>Oppiella</taxon>
    </lineage>
</organism>
<dbReference type="GO" id="GO:0022857">
    <property type="term" value="F:transmembrane transporter activity"/>
    <property type="evidence" value="ECO:0007669"/>
    <property type="project" value="InterPro"/>
</dbReference>
<dbReference type="Proteomes" id="UP000728032">
    <property type="component" value="Unassembled WGS sequence"/>
</dbReference>
<evidence type="ECO:0000256" key="1">
    <source>
        <dbReference type="ARBA" id="ARBA00004141"/>
    </source>
</evidence>
<dbReference type="EMBL" id="OC955446">
    <property type="protein sequence ID" value="CAD7664734.1"/>
    <property type="molecule type" value="Genomic_DNA"/>
</dbReference>
<name>A0A7R9QZX1_9ACAR</name>
<dbReference type="GO" id="GO:0016020">
    <property type="term" value="C:membrane"/>
    <property type="evidence" value="ECO:0007669"/>
    <property type="project" value="UniProtKB-SubCell"/>
</dbReference>
<dbReference type="InterPro" id="IPR005828">
    <property type="entry name" value="MFS_sugar_transport-like"/>
</dbReference>